<accession>G7V5B1</accession>
<dbReference type="OrthoDB" id="9805416at2"/>
<dbReference type="CDD" id="cd12165">
    <property type="entry name" value="2-Hacid_dh_6"/>
    <property type="match status" value="1"/>
</dbReference>
<feature type="domain" description="D-isomer specific 2-hydroxyacid dehydrogenase catalytic" evidence="4">
    <location>
        <begin position="13"/>
        <end position="323"/>
    </location>
</feature>
<dbReference type="EMBL" id="CP003096">
    <property type="protein sequence ID" value="AER66894.1"/>
    <property type="molecule type" value="Genomic_DNA"/>
</dbReference>
<evidence type="ECO:0000313" key="7">
    <source>
        <dbReference type="Proteomes" id="UP000005868"/>
    </source>
</evidence>
<reference evidence="7" key="1">
    <citation type="submission" date="2011-10" db="EMBL/GenBank/DDBJ databases">
        <title>The complete genome of chromosome of Thermovirga lienii DSM 17291.</title>
        <authorList>
            <consortium name="US DOE Joint Genome Institute (JGI-PGF)"/>
            <person name="Lucas S."/>
            <person name="Copeland A."/>
            <person name="Lapidus A."/>
            <person name="Glavina del Rio T."/>
            <person name="Dalin E."/>
            <person name="Tice H."/>
            <person name="Bruce D."/>
            <person name="Goodwin L."/>
            <person name="Pitluck S."/>
            <person name="Peters L."/>
            <person name="Mikhailova N."/>
            <person name="Saunders E."/>
            <person name="Kyrpides N."/>
            <person name="Mavromatis K."/>
            <person name="Ivanova N."/>
            <person name="Last F.I."/>
            <person name="Brettin T."/>
            <person name="Detter J.C."/>
            <person name="Han C."/>
            <person name="Larimer F."/>
            <person name="Land M."/>
            <person name="Hauser L."/>
            <person name="Markowitz V."/>
            <person name="Cheng J.-F."/>
            <person name="Hugenholtz P."/>
            <person name="Woyke T."/>
            <person name="Wu D."/>
            <person name="Spring S."/>
            <person name="Schroeder M."/>
            <person name="Brambilla E.-M."/>
            <person name="Klenk H.-P."/>
            <person name="Eisen J.A."/>
        </authorList>
    </citation>
    <scope>NUCLEOTIDE SEQUENCE [LARGE SCALE GENOMIC DNA]</scope>
    <source>
        <strain evidence="7">ATCC BAA-1197 / DSM 17291 / Cas60314</strain>
    </source>
</reference>
<dbReference type="HOGENOM" id="CLU_019796_1_0_0"/>
<sequence>MGKKNVLVTFSPEPEWKEAMEKVLSEAANLSYLAEYQTEQERRKAIENADALLSFMVHNELKKEEFEYLREGILIQTLLAGVDAVPFSIIPKSVVLCCNAGAWAEPMAEHILCMMLALGKNLLKCHKKLAAGEFYRDEYNIWFLGKTAGFIGYGGISKATAKLLKALGMKIMAVNTSGKTDDNIDFIGSIKDMDKVLSESHVVIIAVPLTRHTKGLIGERELGLMKPDAILINPARGEIIQEKALFEHMKTHPDFKVGIDAWWIEPFTHGEFKVNYPFFDLDNFLGSPHNSNLVPEIYPLAAERAAENVKRFLEGKKPKNIVNPEDYMWD</sequence>
<dbReference type="GO" id="GO:0016618">
    <property type="term" value="F:hydroxypyruvate reductase [NAD(P)H] activity"/>
    <property type="evidence" value="ECO:0007669"/>
    <property type="project" value="TreeGrafter"/>
</dbReference>
<feature type="domain" description="D-isomer specific 2-hydroxyacid dehydrogenase NAD-binding" evidence="5">
    <location>
        <begin position="113"/>
        <end position="290"/>
    </location>
</feature>
<dbReference type="eggNOG" id="COG0111">
    <property type="taxonomic scope" value="Bacteria"/>
</dbReference>
<dbReference type="InterPro" id="IPR006140">
    <property type="entry name" value="D-isomer_DH_NAD-bd"/>
</dbReference>
<dbReference type="InterPro" id="IPR006139">
    <property type="entry name" value="D-isomer_2_OHA_DH_cat_dom"/>
</dbReference>
<evidence type="ECO:0000256" key="3">
    <source>
        <dbReference type="RuleBase" id="RU003719"/>
    </source>
</evidence>
<dbReference type="InterPro" id="IPR036291">
    <property type="entry name" value="NAD(P)-bd_dom_sf"/>
</dbReference>
<dbReference type="KEGG" id="tli:Tlie_1163"/>
<keyword evidence="1 3" id="KW-0560">Oxidoreductase</keyword>
<dbReference type="SUPFAM" id="SSF51735">
    <property type="entry name" value="NAD(P)-binding Rossmann-fold domains"/>
    <property type="match status" value="1"/>
</dbReference>
<dbReference type="PANTHER" id="PTHR10996:SF178">
    <property type="entry name" value="2-HYDROXYACID DEHYDROGENASE YGL185C-RELATED"/>
    <property type="match status" value="1"/>
</dbReference>
<protein>
    <submittedName>
        <fullName evidence="6">D-isomer specific 2-hydroxyacid dehydrogenase NAD-binding protein</fullName>
    </submittedName>
</protein>
<evidence type="ECO:0000259" key="4">
    <source>
        <dbReference type="Pfam" id="PF00389"/>
    </source>
</evidence>
<organism evidence="6 7">
    <name type="scientific">Thermovirga lienii (strain ATCC BAA-1197 / DSM 17291 / Cas60314)</name>
    <dbReference type="NCBI Taxonomy" id="580340"/>
    <lineage>
        <taxon>Bacteria</taxon>
        <taxon>Thermotogati</taxon>
        <taxon>Synergistota</taxon>
        <taxon>Synergistia</taxon>
        <taxon>Synergistales</taxon>
        <taxon>Thermovirgaceae</taxon>
        <taxon>Thermovirga</taxon>
    </lineage>
</organism>
<proteinExistence type="inferred from homology"/>
<evidence type="ECO:0000313" key="6">
    <source>
        <dbReference type="EMBL" id="AER66894.1"/>
    </source>
</evidence>
<evidence type="ECO:0000256" key="2">
    <source>
        <dbReference type="ARBA" id="ARBA00023027"/>
    </source>
</evidence>
<evidence type="ECO:0000259" key="5">
    <source>
        <dbReference type="Pfam" id="PF02826"/>
    </source>
</evidence>
<comment type="similarity">
    <text evidence="3">Belongs to the D-isomer specific 2-hydroxyacid dehydrogenase family.</text>
</comment>
<dbReference type="Gene3D" id="3.40.50.720">
    <property type="entry name" value="NAD(P)-binding Rossmann-like Domain"/>
    <property type="match status" value="2"/>
</dbReference>
<gene>
    <name evidence="6" type="ordered locus">Tlie_1163</name>
</gene>
<dbReference type="Pfam" id="PF00389">
    <property type="entry name" value="2-Hacid_dh"/>
    <property type="match status" value="1"/>
</dbReference>
<evidence type="ECO:0000256" key="1">
    <source>
        <dbReference type="ARBA" id="ARBA00023002"/>
    </source>
</evidence>
<reference evidence="6 7" key="2">
    <citation type="journal article" date="2012" name="Stand. Genomic Sci.">
        <title>Genome sequence of the moderately thermophilic, amino-acid-degrading and sulfur-reducing bacterium Thermovirga lienii type strain (Cas60314(T)).</title>
        <authorList>
            <person name="Goker M."/>
            <person name="Saunders E."/>
            <person name="Lapidus A."/>
            <person name="Nolan M."/>
            <person name="Lucas S."/>
            <person name="Hammon N."/>
            <person name="Deshpande S."/>
            <person name="Cheng J.F."/>
            <person name="Han C."/>
            <person name="Tapia R."/>
            <person name="Goodwin L.A."/>
            <person name="Pitluck S."/>
            <person name="Liolios K."/>
            <person name="Mavromatis K."/>
            <person name="Pagani I."/>
            <person name="Ivanova N."/>
            <person name="Mikhailova N."/>
            <person name="Pati A."/>
            <person name="Chen A."/>
            <person name="Palaniappan K."/>
            <person name="Land M."/>
            <person name="Chang Y.J."/>
            <person name="Jeffries C.D."/>
            <person name="Brambilla E.M."/>
            <person name="Rohde M."/>
            <person name="Spring S."/>
            <person name="Detter J.C."/>
            <person name="Woyke T."/>
            <person name="Bristow J."/>
            <person name="Eisen J.A."/>
            <person name="Markowitz V."/>
            <person name="Hugenholtz P."/>
            <person name="Kyrpides N.C."/>
            <person name="Klenk H.P."/>
        </authorList>
    </citation>
    <scope>NUCLEOTIDE SEQUENCE [LARGE SCALE GENOMIC DNA]</scope>
    <source>
        <strain evidence="7">ATCC BAA-1197 / DSM 17291 / Cas60314</strain>
    </source>
</reference>
<keyword evidence="7" id="KW-1185">Reference proteome</keyword>
<keyword evidence="2" id="KW-0520">NAD</keyword>
<dbReference type="Pfam" id="PF02826">
    <property type="entry name" value="2-Hacid_dh_C"/>
    <property type="match status" value="1"/>
</dbReference>
<dbReference type="SUPFAM" id="SSF52283">
    <property type="entry name" value="Formate/glycerate dehydrogenase catalytic domain-like"/>
    <property type="match status" value="1"/>
</dbReference>
<dbReference type="AlphaFoldDB" id="G7V5B1"/>
<dbReference type="GO" id="GO:0051287">
    <property type="term" value="F:NAD binding"/>
    <property type="evidence" value="ECO:0007669"/>
    <property type="project" value="InterPro"/>
</dbReference>
<dbReference type="InterPro" id="IPR050223">
    <property type="entry name" value="D-isomer_2-hydroxyacid_DH"/>
</dbReference>
<dbReference type="GO" id="GO:0030267">
    <property type="term" value="F:glyoxylate reductase (NADPH) activity"/>
    <property type="evidence" value="ECO:0007669"/>
    <property type="project" value="TreeGrafter"/>
</dbReference>
<dbReference type="PANTHER" id="PTHR10996">
    <property type="entry name" value="2-HYDROXYACID DEHYDROGENASE-RELATED"/>
    <property type="match status" value="1"/>
</dbReference>
<dbReference type="Proteomes" id="UP000005868">
    <property type="component" value="Chromosome"/>
</dbReference>
<name>G7V5B1_THELD</name>
<dbReference type="STRING" id="580340.Tlie_1163"/>
<dbReference type="GO" id="GO:0005829">
    <property type="term" value="C:cytosol"/>
    <property type="evidence" value="ECO:0007669"/>
    <property type="project" value="TreeGrafter"/>
</dbReference>